<dbReference type="Pfam" id="PF02388">
    <property type="entry name" value="FemAB"/>
    <property type="match status" value="2"/>
</dbReference>
<sequence length="342" mass="40233">MSMMVEIKEKTIWEHHLKQLSGSIFLLEWWWGEFQKSTKREVYRLVWVREGLSRAAAQVFFQPFFGHIGYGVVTRCPLYAEDITREEQKKIEEDLVAWCAGDHGKQRWVFWRFEPLVDLEAEFFGVFKIPTRQPQTTLLLEVSRNPEILLQEMHEKTRYNIRLASKKDLACRVIPAAEVTREVFNVFWGLMGETGERAGIRSHQKVYYWQLFQTASLERASDVYLILISKENQMLAAGVFIGSGDTLTYLYGASSNRERNSMAPYFMHWQMILFAHTHGLRWYDWWGVNPESVSHDAYKKSWEGITRFKEGFGGIRTVYPQAREIPIDAHLFKAYQLVKRII</sequence>
<accession>A0A0G1MFI3</accession>
<dbReference type="PANTHER" id="PTHR36174">
    <property type="entry name" value="LIPID II:GLYCINE GLYCYLTRANSFERASE"/>
    <property type="match status" value="1"/>
</dbReference>
<dbReference type="InterPro" id="IPR050644">
    <property type="entry name" value="PG_Glycine_Bridge_Synth"/>
</dbReference>
<evidence type="ECO:0000313" key="7">
    <source>
        <dbReference type="EMBL" id="KKU07019.1"/>
    </source>
</evidence>
<keyword evidence="6" id="KW-0961">Cell wall biogenesis/degradation</keyword>
<comment type="similarity">
    <text evidence="1">Belongs to the FemABX family.</text>
</comment>
<keyword evidence="5" id="KW-0012">Acyltransferase</keyword>
<dbReference type="Proteomes" id="UP000033999">
    <property type="component" value="Unassembled WGS sequence"/>
</dbReference>
<keyword evidence="4" id="KW-0573">Peptidoglycan synthesis</keyword>
<dbReference type="Gene3D" id="3.40.630.30">
    <property type="match status" value="1"/>
</dbReference>
<dbReference type="InterPro" id="IPR003447">
    <property type="entry name" value="FEMABX"/>
</dbReference>
<dbReference type="GO" id="GO:0009252">
    <property type="term" value="P:peptidoglycan biosynthetic process"/>
    <property type="evidence" value="ECO:0007669"/>
    <property type="project" value="UniProtKB-KW"/>
</dbReference>
<evidence type="ECO:0000256" key="1">
    <source>
        <dbReference type="ARBA" id="ARBA00009943"/>
    </source>
</evidence>
<keyword evidence="3" id="KW-0133">Cell shape</keyword>
<evidence type="ECO:0000256" key="2">
    <source>
        <dbReference type="ARBA" id="ARBA00022679"/>
    </source>
</evidence>
<dbReference type="EMBL" id="LCKX01000017">
    <property type="protein sequence ID" value="KKU07019.1"/>
    <property type="molecule type" value="Genomic_DNA"/>
</dbReference>
<dbReference type="GO" id="GO:0016755">
    <property type="term" value="F:aminoacyltransferase activity"/>
    <property type="evidence" value="ECO:0007669"/>
    <property type="project" value="InterPro"/>
</dbReference>
<dbReference type="GO" id="GO:0071555">
    <property type="term" value="P:cell wall organization"/>
    <property type="evidence" value="ECO:0007669"/>
    <property type="project" value="UniProtKB-KW"/>
</dbReference>
<evidence type="ECO:0000313" key="8">
    <source>
        <dbReference type="Proteomes" id="UP000033999"/>
    </source>
</evidence>
<dbReference type="GO" id="GO:0008360">
    <property type="term" value="P:regulation of cell shape"/>
    <property type="evidence" value="ECO:0007669"/>
    <property type="project" value="UniProtKB-KW"/>
</dbReference>
<evidence type="ECO:0000256" key="5">
    <source>
        <dbReference type="ARBA" id="ARBA00023315"/>
    </source>
</evidence>
<proteinExistence type="inferred from homology"/>
<evidence type="ECO:0000256" key="6">
    <source>
        <dbReference type="ARBA" id="ARBA00023316"/>
    </source>
</evidence>
<reference evidence="7 8" key="1">
    <citation type="journal article" date="2015" name="Nature">
        <title>rRNA introns, odd ribosomes, and small enigmatic genomes across a large radiation of phyla.</title>
        <authorList>
            <person name="Brown C.T."/>
            <person name="Hug L.A."/>
            <person name="Thomas B.C."/>
            <person name="Sharon I."/>
            <person name="Castelle C.J."/>
            <person name="Singh A."/>
            <person name="Wilkins M.J."/>
            <person name="Williams K.H."/>
            <person name="Banfield J.F."/>
        </authorList>
    </citation>
    <scope>NUCLEOTIDE SEQUENCE [LARGE SCALE GENOMIC DNA]</scope>
</reference>
<evidence type="ECO:0000256" key="3">
    <source>
        <dbReference type="ARBA" id="ARBA00022960"/>
    </source>
</evidence>
<name>A0A0G1MFI3_9BACT</name>
<gene>
    <name evidence="7" type="ORF">UX10_C0017G0018</name>
</gene>
<protein>
    <submittedName>
        <fullName evidence="7">Methicillin resistance protein</fullName>
    </submittedName>
</protein>
<keyword evidence="2" id="KW-0808">Transferase</keyword>
<dbReference type="PROSITE" id="PS51191">
    <property type="entry name" value="FEMABX"/>
    <property type="match status" value="1"/>
</dbReference>
<comment type="caution">
    <text evidence="7">The sequence shown here is derived from an EMBL/GenBank/DDBJ whole genome shotgun (WGS) entry which is preliminary data.</text>
</comment>
<evidence type="ECO:0000256" key="4">
    <source>
        <dbReference type="ARBA" id="ARBA00022984"/>
    </source>
</evidence>
<dbReference type="InterPro" id="IPR016181">
    <property type="entry name" value="Acyl_CoA_acyltransferase"/>
</dbReference>
<dbReference type="SUPFAM" id="SSF55729">
    <property type="entry name" value="Acyl-CoA N-acyltransferases (Nat)"/>
    <property type="match status" value="1"/>
</dbReference>
<dbReference type="PANTHER" id="PTHR36174:SF1">
    <property type="entry name" value="LIPID II:GLYCINE GLYCYLTRANSFERASE"/>
    <property type="match status" value="1"/>
</dbReference>
<dbReference type="AlphaFoldDB" id="A0A0G1MFI3"/>
<organism evidence="7 8">
    <name type="scientific">Candidatus Magasanikbacteria bacterium GW2011_GWA2_45_39</name>
    <dbReference type="NCBI Taxonomy" id="1619041"/>
    <lineage>
        <taxon>Bacteria</taxon>
        <taxon>Candidatus Magasanikiibacteriota</taxon>
    </lineage>
</organism>